<evidence type="ECO:0000256" key="6">
    <source>
        <dbReference type="PROSITE-ProRule" id="PRU10077"/>
    </source>
</evidence>
<keyword evidence="4" id="KW-0378">Hydrolase</keyword>
<dbReference type="GO" id="GO:0006508">
    <property type="term" value="P:proteolysis"/>
    <property type="evidence" value="ECO:0007669"/>
    <property type="project" value="UniProtKB-KW"/>
</dbReference>
<organism evidence="8 9">
    <name type="scientific">Alteribacter lacisalsi</name>
    <dbReference type="NCBI Taxonomy" id="2045244"/>
    <lineage>
        <taxon>Bacteria</taxon>
        <taxon>Bacillati</taxon>
        <taxon>Bacillota</taxon>
        <taxon>Bacilli</taxon>
        <taxon>Bacillales</taxon>
        <taxon>Bacillaceae</taxon>
        <taxon>Alteribacter</taxon>
    </lineage>
</organism>
<evidence type="ECO:0000256" key="7">
    <source>
        <dbReference type="SAM" id="MobiDB-lite"/>
    </source>
</evidence>
<dbReference type="EC" id="3.4.19.3" evidence="6"/>
<keyword evidence="9" id="KW-1185">Reference proteome</keyword>
<feature type="active site" evidence="6">
    <location>
        <position position="146"/>
    </location>
</feature>
<protein>
    <recommendedName>
        <fullName evidence="6">Pyroglutamyl-peptidase I</fullName>
        <ecNumber evidence="6">3.4.19.3</ecNumber>
    </recommendedName>
</protein>
<keyword evidence="3" id="KW-0645">Protease</keyword>
<dbReference type="InterPro" id="IPR033694">
    <property type="entry name" value="PGPEP1_Cys_AS"/>
</dbReference>
<evidence type="ECO:0000256" key="1">
    <source>
        <dbReference type="ARBA" id="ARBA00006641"/>
    </source>
</evidence>
<dbReference type="PRINTS" id="PR00706">
    <property type="entry name" value="PYROGLUPTASE"/>
</dbReference>
<proteinExistence type="inferred from homology"/>
<accession>A0A2W0HNG1</accession>
<comment type="caution">
    <text evidence="8">The sequence shown here is derived from an EMBL/GenBank/DDBJ whole genome shotgun (WGS) entry which is preliminary data.</text>
</comment>
<sequence length="206" mass="22317">MKILISGFEPFGKLESNPTEALVKEAADWKIEGIDIRTVVLPVVYRECAARLQEEIEAVKPDVVLSLGVAVGRSAVTPERIGINVQHTEGEGKFGDNSGRKPDNEPLIEGGPDGLFATLPNREITRALTDSGIPAQISNSAGTYICNNTLYETLCYVRERGSQIKAGFIHVPATPEMASHTPHVPTMSLDVQAKALKTILTVIREN</sequence>
<dbReference type="RefSeq" id="WP_110519624.1">
    <property type="nucleotide sequence ID" value="NZ_PDOF01000001.1"/>
</dbReference>
<dbReference type="EMBL" id="PDOF01000001">
    <property type="protein sequence ID" value="PYZ99125.1"/>
    <property type="molecule type" value="Genomic_DNA"/>
</dbReference>
<evidence type="ECO:0000256" key="3">
    <source>
        <dbReference type="ARBA" id="ARBA00022670"/>
    </source>
</evidence>
<feature type="region of interest" description="Disordered" evidence="7">
    <location>
        <begin position="88"/>
        <end position="112"/>
    </location>
</feature>
<dbReference type="GO" id="GO:0005829">
    <property type="term" value="C:cytosol"/>
    <property type="evidence" value="ECO:0007669"/>
    <property type="project" value="InterPro"/>
</dbReference>
<dbReference type="PROSITE" id="PS01334">
    <property type="entry name" value="PYRASE_CYS"/>
    <property type="match status" value="1"/>
</dbReference>
<keyword evidence="5" id="KW-0788">Thiol protease</keyword>
<feature type="compositionally biased region" description="Basic and acidic residues" evidence="7">
    <location>
        <begin position="88"/>
        <end position="104"/>
    </location>
</feature>
<gene>
    <name evidence="8" type="ORF">CR205_01975</name>
</gene>
<name>A0A2W0HNG1_9BACI</name>
<dbReference type="PIRSF" id="PIRSF015592">
    <property type="entry name" value="Prld-crbxl_pptds"/>
    <property type="match status" value="1"/>
</dbReference>
<evidence type="ECO:0000256" key="5">
    <source>
        <dbReference type="ARBA" id="ARBA00022807"/>
    </source>
</evidence>
<comment type="catalytic activity">
    <reaction evidence="6">
        <text>Release of an N-terminal pyroglutamyl group from a polypeptide, the second amino acid generally not being Pro.</text>
        <dbReference type="EC" id="3.4.19.3"/>
    </reaction>
</comment>
<dbReference type="Gene3D" id="3.40.630.20">
    <property type="entry name" value="Peptidase C15, pyroglutamyl peptidase I-like"/>
    <property type="match status" value="1"/>
</dbReference>
<dbReference type="SUPFAM" id="SSF53182">
    <property type="entry name" value="Pyrrolidone carboxyl peptidase (pyroglutamate aminopeptidase)"/>
    <property type="match status" value="1"/>
</dbReference>
<reference evidence="8 9" key="1">
    <citation type="submission" date="2017-10" db="EMBL/GenBank/DDBJ databases">
        <title>Bacillus sp. nov., a halophilic bacterium isolated from a Yangshapao Lake.</title>
        <authorList>
            <person name="Wang H."/>
        </authorList>
    </citation>
    <scope>NUCLEOTIDE SEQUENCE [LARGE SCALE GENOMIC DNA]</scope>
    <source>
        <strain evidence="8 9">YSP-3</strain>
    </source>
</reference>
<dbReference type="AlphaFoldDB" id="A0A2W0HNG1"/>
<evidence type="ECO:0000256" key="4">
    <source>
        <dbReference type="ARBA" id="ARBA00022801"/>
    </source>
</evidence>
<dbReference type="GO" id="GO:0016920">
    <property type="term" value="F:pyroglutamyl-peptidase activity"/>
    <property type="evidence" value="ECO:0007669"/>
    <property type="project" value="UniProtKB-EC"/>
</dbReference>
<dbReference type="PANTHER" id="PTHR23402">
    <property type="entry name" value="PROTEASE FAMILY C15 PYROGLUTAMYL-PEPTIDASE I-RELATED"/>
    <property type="match status" value="1"/>
</dbReference>
<dbReference type="InterPro" id="IPR036440">
    <property type="entry name" value="Peptidase_C15-like_sf"/>
</dbReference>
<dbReference type="InterPro" id="IPR016125">
    <property type="entry name" value="Peptidase_C15-like"/>
</dbReference>
<dbReference type="Proteomes" id="UP000248066">
    <property type="component" value="Unassembled WGS sequence"/>
</dbReference>
<dbReference type="NCBIfam" id="NF009676">
    <property type="entry name" value="PRK13197.1"/>
    <property type="match status" value="1"/>
</dbReference>
<dbReference type="CDD" id="cd00501">
    <property type="entry name" value="Peptidase_C15"/>
    <property type="match status" value="1"/>
</dbReference>
<comment type="similarity">
    <text evidence="1">Belongs to the peptidase C15 family.</text>
</comment>
<evidence type="ECO:0000256" key="2">
    <source>
        <dbReference type="ARBA" id="ARBA00022490"/>
    </source>
</evidence>
<keyword evidence="2" id="KW-0963">Cytoplasm</keyword>
<dbReference type="OrthoDB" id="9779738at2"/>
<evidence type="ECO:0000313" key="8">
    <source>
        <dbReference type="EMBL" id="PYZ99125.1"/>
    </source>
</evidence>
<dbReference type="PANTHER" id="PTHR23402:SF1">
    <property type="entry name" value="PYROGLUTAMYL-PEPTIDASE I"/>
    <property type="match status" value="1"/>
</dbReference>
<dbReference type="InterPro" id="IPR000816">
    <property type="entry name" value="Peptidase_C15"/>
</dbReference>
<dbReference type="Pfam" id="PF01470">
    <property type="entry name" value="Peptidase_C15"/>
    <property type="match status" value="1"/>
</dbReference>
<evidence type="ECO:0000313" key="9">
    <source>
        <dbReference type="Proteomes" id="UP000248066"/>
    </source>
</evidence>